<organism evidence="1 2">
    <name type="scientific">Cephalotus follicularis</name>
    <name type="common">Albany pitcher plant</name>
    <dbReference type="NCBI Taxonomy" id="3775"/>
    <lineage>
        <taxon>Eukaryota</taxon>
        <taxon>Viridiplantae</taxon>
        <taxon>Streptophyta</taxon>
        <taxon>Embryophyta</taxon>
        <taxon>Tracheophyta</taxon>
        <taxon>Spermatophyta</taxon>
        <taxon>Magnoliopsida</taxon>
        <taxon>eudicotyledons</taxon>
        <taxon>Gunneridae</taxon>
        <taxon>Pentapetalae</taxon>
        <taxon>rosids</taxon>
        <taxon>fabids</taxon>
        <taxon>Oxalidales</taxon>
        <taxon>Cephalotaceae</taxon>
        <taxon>Cephalotus</taxon>
    </lineage>
</organism>
<protein>
    <submittedName>
        <fullName evidence="1">Uncharacterized protein</fullName>
    </submittedName>
</protein>
<dbReference type="Gene3D" id="2.40.70.10">
    <property type="entry name" value="Acid Proteases"/>
    <property type="match status" value="1"/>
</dbReference>
<dbReference type="AlphaFoldDB" id="A0A1Q3BLP7"/>
<dbReference type="InParanoid" id="A0A1Q3BLP7"/>
<comment type="caution">
    <text evidence="1">The sequence shown here is derived from an EMBL/GenBank/DDBJ whole genome shotgun (WGS) entry which is preliminary data.</text>
</comment>
<reference evidence="2" key="1">
    <citation type="submission" date="2016-04" db="EMBL/GenBank/DDBJ databases">
        <title>Cephalotus genome sequencing.</title>
        <authorList>
            <person name="Fukushima K."/>
            <person name="Hasebe M."/>
            <person name="Fang X."/>
        </authorList>
    </citation>
    <scope>NUCLEOTIDE SEQUENCE [LARGE SCALE GENOMIC DNA]</scope>
    <source>
        <strain evidence="2">cv. St1</strain>
    </source>
</reference>
<proteinExistence type="predicted"/>
<keyword evidence="2" id="KW-1185">Reference proteome</keyword>
<dbReference type="InterPro" id="IPR021109">
    <property type="entry name" value="Peptidase_aspartic_dom_sf"/>
</dbReference>
<dbReference type="Proteomes" id="UP000187406">
    <property type="component" value="Unassembled WGS sequence"/>
</dbReference>
<dbReference type="EMBL" id="BDDD01000664">
    <property type="protein sequence ID" value="GAV68784.1"/>
    <property type="molecule type" value="Genomic_DNA"/>
</dbReference>
<evidence type="ECO:0000313" key="1">
    <source>
        <dbReference type="EMBL" id="GAV68784.1"/>
    </source>
</evidence>
<gene>
    <name evidence="1" type="ORF">CFOL_v3_12287</name>
</gene>
<feature type="non-terminal residue" evidence="1">
    <location>
        <position position="1"/>
    </location>
</feature>
<evidence type="ECO:0000313" key="2">
    <source>
        <dbReference type="Proteomes" id="UP000187406"/>
    </source>
</evidence>
<dbReference type="OrthoDB" id="1736143at2759"/>
<name>A0A1Q3BLP7_CEPFO</name>
<accession>A0A1Q3BLP7</accession>
<sequence length="106" mass="11853">HNRPLNMEAVINGVAFKRTLVDNDDSINLMPYNTFKAIGIPKKRLAKQSLDMSGFGAVTLQTLGYASVELKVIKIRGPTIFHIIDAHATYHFLFGRSEILENEVIP</sequence>